<proteinExistence type="predicted"/>
<dbReference type="AlphaFoldDB" id="A0A8J6B438"/>
<dbReference type="EMBL" id="WNTK01009589">
    <property type="protein sequence ID" value="KAG9462779.1"/>
    <property type="molecule type" value="Genomic_DNA"/>
</dbReference>
<keyword evidence="3" id="KW-1185">Reference proteome</keyword>
<evidence type="ECO:0000313" key="2">
    <source>
        <dbReference type="EMBL" id="KAG9462779.1"/>
    </source>
</evidence>
<evidence type="ECO:0000313" key="3">
    <source>
        <dbReference type="Proteomes" id="UP000770717"/>
    </source>
</evidence>
<reference evidence="2" key="1">
    <citation type="thesis" date="2020" institute="ProQuest LLC" country="789 East Eisenhower Parkway, Ann Arbor, MI, USA">
        <title>Comparative Genomics and Chromosome Evolution.</title>
        <authorList>
            <person name="Mudd A.B."/>
        </authorList>
    </citation>
    <scope>NUCLEOTIDE SEQUENCE</scope>
    <source>
        <strain evidence="2">HN-11 Male</strain>
        <tissue evidence="2">Kidney and liver</tissue>
    </source>
</reference>
<feature type="compositionally biased region" description="Polar residues" evidence="1">
    <location>
        <begin position="39"/>
        <end position="51"/>
    </location>
</feature>
<evidence type="ECO:0000256" key="1">
    <source>
        <dbReference type="SAM" id="MobiDB-lite"/>
    </source>
</evidence>
<accession>A0A8J6B438</accession>
<name>A0A8J6B438_ELECQ</name>
<organism evidence="2 3">
    <name type="scientific">Eleutherodactylus coqui</name>
    <name type="common">Puerto Rican coqui</name>
    <dbReference type="NCBI Taxonomy" id="57060"/>
    <lineage>
        <taxon>Eukaryota</taxon>
        <taxon>Metazoa</taxon>
        <taxon>Chordata</taxon>
        <taxon>Craniata</taxon>
        <taxon>Vertebrata</taxon>
        <taxon>Euteleostomi</taxon>
        <taxon>Amphibia</taxon>
        <taxon>Batrachia</taxon>
        <taxon>Anura</taxon>
        <taxon>Neobatrachia</taxon>
        <taxon>Hyloidea</taxon>
        <taxon>Eleutherodactylidae</taxon>
        <taxon>Eleutherodactylinae</taxon>
        <taxon>Eleutherodactylus</taxon>
        <taxon>Eleutherodactylus</taxon>
    </lineage>
</organism>
<feature type="region of interest" description="Disordered" evidence="1">
    <location>
        <begin position="38"/>
        <end position="67"/>
    </location>
</feature>
<gene>
    <name evidence="2" type="ORF">GDO78_023164</name>
</gene>
<dbReference type="Proteomes" id="UP000770717">
    <property type="component" value="Unassembled WGS sequence"/>
</dbReference>
<sequence length="153" mass="16861">MWSAFTAAPSHLFTTALWVIRSRSCPPLAITQCAPAAKPNTSMVSDSSKLQPSRRRPASTNRRSGGEIRRMRRVHARTVHRAGPGPRRALLFGFQRGLQQGGRLLHYPHQQLVDVVLQLSDVAVPAAQLGLPLQQHVDQLVVGQVVILGRLVR</sequence>
<comment type="caution">
    <text evidence="2">The sequence shown here is derived from an EMBL/GenBank/DDBJ whole genome shotgun (WGS) entry which is preliminary data.</text>
</comment>
<protein>
    <submittedName>
        <fullName evidence="2">Uncharacterized protein</fullName>
    </submittedName>
</protein>